<evidence type="ECO:0000313" key="2">
    <source>
        <dbReference type="EMBL" id="SFQ32478.1"/>
    </source>
</evidence>
<dbReference type="CDD" id="cd00211">
    <property type="entry name" value="PTS_IIA_fru"/>
    <property type="match status" value="1"/>
</dbReference>
<name>A0A1I5XKK4_9BACI</name>
<sequence length="162" mass="18053">MSDLYIDETLILNDLHAADADEALRTMALNLYDHGLVKESYIQAVINREQEFATGLPTKGPAVAIPHTNKEHVHQKTLSIGVLATPVPFGIMGEESETVPVELVFMLAMDDEHSQLSMLQQLMAIFQDEQQLSFFKNTNDKTKQKEALIDALSLSRQGGETR</sequence>
<dbReference type="InterPro" id="IPR051541">
    <property type="entry name" value="PTS_SugarTrans_NitroReg"/>
</dbReference>
<dbReference type="STRING" id="1884432.SAMN05518683_1298"/>
<proteinExistence type="predicted"/>
<keyword evidence="3" id="KW-1185">Reference proteome</keyword>
<evidence type="ECO:0000259" key="1">
    <source>
        <dbReference type="PROSITE" id="PS51094"/>
    </source>
</evidence>
<dbReference type="PANTHER" id="PTHR47738">
    <property type="entry name" value="PTS SYSTEM FRUCTOSE-LIKE EIIA COMPONENT-RELATED"/>
    <property type="match status" value="1"/>
</dbReference>
<feature type="domain" description="PTS EIIA type-2" evidence="1">
    <location>
        <begin position="4"/>
        <end position="155"/>
    </location>
</feature>
<dbReference type="EMBL" id="FOXD01000029">
    <property type="protein sequence ID" value="SFQ32478.1"/>
    <property type="molecule type" value="Genomic_DNA"/>
</dbReference>
<dbReference type="PANTHER" id="PTHR47738:SF3">
    <property type="entry name" value="PHOSPHOTRANSFERASE SYSTEM MANNITOL_FRUCTOSE-SPECIFIC IIA DOMAIN CONTAINING PROTEIN"/>
    <property type="match status" value="1"/>
</dbReference>
<dbReference type="Gene3D" id="3.40.930.10">
    <property type="entry name" value="Mannitol-specific EII, Chain A"/>
    <property type="match status" value="1"/>
</dbReference>
<dbReference type="SUPFAM" id="SSF55804">
    <property type="entry name" value="Phoshotransferase/anion transport protein"/>
    <property type="match status" value="1"/>
</dbReference>
<dbReference type="InterPro" id="IPR016152">
    <property type="entry name" value="PTrfase/Anion_transptr"/>
</dbReference>
<dbReference type="AlphaFoldDB" id="A0A1I5XKK4"/>
<organism evidence="2 3">
    <name type="scientific">Salibacterium halotolerans</name>
    <dbReference type="NCBI Taxonomy" id="1884432"/>
    <lineage>
        <taxon>Bacteria</taxon>
        <taxon>Bacillati</taxon>
        <taxon>Bacillota</taxon>
        <taxon>Bacilli</taxon>
        <taxon>Bacillales</taxon>
        <taxon>Bacillaceae</taxon>
    </lineage>
</organism>
<dbReference type="PROSITE" id="PS51094">
    <property type="entry name" value="PTS_EIIA_TYPE_2"/>
    <property type="match status" value="1"/>
</dbReference>
<gene>
    <name evidence="2" type="ORF">SAMN05518683_1298</name>
</gene>
<evidence type="ECO:0000313" key="3">
    <source>
        <dbReference type="Proteomes" id="UP000198892"/>
    </source>
</evidence>
<reference evidence="3" key="1">
    <citation type="submission" date="2016-10" db="EMBL/GenBank/DDBJ databases">
        <authorList>
            <person name="Varghese N."/>
            <person name="Submissions S."/>
        </authorList>
    </citation>
    <scope>NUCLEOTIDE SEQUENCE [LARGE SCALE GENOMIC DNA]</scope>
    <source>
        <strain evidence="3">S7</strain>
    </source>
</reference>
<dbReference type="Pfam" id="PF00359">
    <property type="entry name" value="PTS_EIIA_2"/>
    <property type="match status" value="1"/>
</dbReference>
<dbReference type="InterPro" id="IPR002178">
    <property type="entry name" value="PTS_EIIA_type-2_dom"/>
</dbReference>
<accession>A0A1I5XKK4</accession>
<dbReference type="OrthoDB" id="370976at2"/>
<protein>
    <submittedName>
        <fullName evidence="2">PTS system, galactitol-specific IIA component</fullName>
    </submittedName>
</protein>
<dbReference type="Proteomes" id="UP000198892">
    <property type="component" value="Unassembled WGS sequence"/>
</dbReference>
<dbReference type="RefSeq" id="WP_093339221.1">
    <property type="nucleotide sequence ID" value="NZ_FOXD01000029.1"/>
</dbReference>